<evidence type="ECO:0000313" key="5">
    <source>
        <dbReference type="EMBL" id="MFL0247364.1"/>
    </source>
</evidence>
<dbReference type="GO" id="GO:0008233">
    <property type="term" value="F:peptidase activity"/>
    <property type="evidence" value="ECO:0007669"/>
    <property type="project" value="UniProtKB-KW"/>
</dbReference>
<dbReference type="PRINTS" id="PR00446">
    <property type="entry name" value="HYDRGNUPTAKE"/>
</dbReference>
<keyword evidence="4" id="KW-0378">Hydrolase</keyword>
<dbReference type="EMBL" id="JBJHZZ010000006">
    <property type="protein sequence ID" value="MFL0247364.1"/>
    <property type="molecule type" value="Genomic_DNA"/>
</dbReference>
<dbReference type="CDD" id="cd00518">
    <property type="entry name" value="H2MP"/>
    <property type="match status" value="1"/>
</dbReference>
<evidence type="ECO:0000313" key="6">
    <source>
        <dbReference type="Proteomes" id="UP001623591"/>
    </source>
</evidence>
<proteinExistence type="inferred from homology"/>
<evidence type="ECO:0000256" key="1">
    <source>
        <dbReference type="ARBA" id="ARBA00006814"/>
    </source>
</evidence>
<comment type="caution">
    <text evidence="5">The sequence shown here is derived from an EMBL/GenBank/DDBJ whole genome shotgun (WGS) entry which is preliminary data.</text>
</comment>
<dbReference type="RefSeq" id="WP_406769819.1">
    <property type="nucleotide sequence ID" value="NZ_JBJHZZ010000006.1"/>
</dbReference>
<dbReference type="PANTHER" id="PTHR30302">
    <property type="entry name" value="HYDROGENASE 1 MATURATION PROTEASE"/>
    <property type="match status" value="1"/>
</dbReference>
<dbReference type="InterPro" id="IPR000671">
    <property type="entry name" value="Peptidase_A31"/>
</dbReference>
<dbReference type="NCBIfam" id="TIGR00072">
    <property type="entry name" value="hydrog_prot"/>
    <property type="match status" value="1"/>
</dbReference>
<reference evidence="5 6" key="1">
    <citation type="submission" date="2024-11" db="EMBL/GenBank/DDBJ databases">
        <authorList>
            <person name="Heng Y.C."/>
            <person name="Lim A.C.H."/>
            <person name="Lee J.K.Y."/>
            <person name="Kittelmann S."/>
        </authorList>
    </citation>
    <scope>NUCLEOTIDE SEQUENCE [LARGE SCALE GENOMIC DNA]</scope>
    <source>
        <strain evidence="5 6">WILCCON 0185</strain>
    </source>
</reference>
<dbReference type="GO" id="GO:0006508">
    <property type="term" value="P:proteolysis"/>
    <property type="evidence" value="ECO:0007669"/>
    <property type="project" value="UniProtKB-KW"/>
</dbReference>
<evidence type="ECO:0000256" key="2">
    <source>
        <dbReference type="ARBA" id="ARBA00022670"/>
    </source>
</evidence>
<dbReference type="Gene3D" id="3.40.50.1450">
    <property type="entry name" value="HybD-like"/>
    <property type="match status" value="1"/>
</dbReference>
<comment type="similarity">
    <text evidence="1">Belongs to the peptidase A31 family.</text>
</comment>
<accession>A0ABW8T8I2</accession>
<gene>
    <name evidence="5" type="ORF">ACJDUG_10305</name>
</gene>
<keyword evidence="3" id="KW-0064">Aspartyl protease</keyword>
<evidence type="ECO:0000256" key="4">
    <source>
        <dbReference type="ARBA" id="ARBA00022801"/>
    </source>
</evidence>
<dbReference type="Proteomes" id="UP001623591">
    <property type="component" value="Unassembled WGS sequence"/>
</dbReference>
<protein>
    <submittedName>
        <fullName evidence="5">Hydrogenase maturation protease</fullName>
    </submittedName>
</protein>
<sequence length="165" mass="18563">MSTKLIAIGNSLMCDEGIAVKVAEDLKDELVNENIEVLFGETAADFCCEEFKDSDLLFVLDATCYSLEPGTITLMPIDKYNSHFNSFITKHDISHLNSLCGDKNRSGYIIGIEIDKITFDKNLSERLDNKFNLISDKVKNLIKVLKYSPNTMDISIIQNQLNCLN</sequence>
<evidence type="ECO:0000256" key="3">
    <source>
        <dbReference type="ARBA" id="ARBA00022750"/>
    </source>
</evidence>
<name>A0ABW8T8I2_9CLOT</name>
<keyword evidence="2 5" id="KW-0645">Protease</keyword>
<dbReference type="PANTHER" id="PTHR30302:SF1">
    <property type="entry name" value="HYDROGENASE 2 MATURATION PROTEASE"/>
    <property type="match status" value="1"/>
</dbReference>
<keyword evidence="6" id="KW-1185">Reference proteome</keyword>
<dbReference type="SUPFAM" id="SSF53163">
    <property type="entry name" value="HybD-like"/>
    <property type="match status" value="1"/>
</dbReference>
<dbReference type="InterPro" id="IPR023430">
    <property type="entry name" value="Pept_HybD-like_dom_sf"/>
</dbReference>
<organism evidence="5 6">
    <name type="scientific">Candidatus Clostridium stratigraminis</name>
    <dbReference type="NCBI Taxonomy" id="3381661"/>
    <lineage>
        <taxon>Bacteria</taxon>
        <taxon>Bacillati</taxon>
        <taxon>Bacillota</taxon>
        <taxon>Clostridia</taxon>
        <taxon>Eubacteriales</taxon>
        <taxon>Clostridiaceae</taxon>
        <taxon>Clostridium</taxon>
    </lineage>
</organism>